<evidence type="ECO:0000313" key="2">
    <source>
        <dbReference type="EMBL" id="ETO08699.1"/>
    </source>
</evidence>
<dbReference type="Proteomes" id="UP000023152">
    <property type="component" value="Unassembled WGS sequence"/>
</dbReference>
<dbReference type="InterPro" id="IPR036691">
    <property type="entry name" value="Endo/exonu/phosph_ase_sf"/>
</dbReference>
<comment type="caution">
    <text evidence="2">The sequence shown here is derived from an EMBL/GenBank/DDBJ whole genome shotgun (WGS) entry which is preliminary data.</text>
</comment>
<sequence>MYLYFNVKVLVENIYEIVVKINQRQQLSVENKKIFDSNYVKKRLQNVKDYYLQIHIVLANIARVVNINFFKFASCEAFNNNRNRKCFVLNHYNNECTRKKKCKYCIKLKNCFYKYKQSKHKCVLCHEKHFSDSILCTSQNKQKNNNQNEEPNCWSKISKEKYTFCADEIYIQHKDLLYHTKINSLFEKEVGAIKKITKFIVINGDWNANHQIWSNEKIDNIVEVVVDFIVQNGLRILQYNLLNHNLEKNDGKSSIDISLCSNYIDNDKLDLYYDHLQTTFIIQFE</sequence>
<accession>X6M440</accession>
<dbReference type="SUPFAM" id="SSF56219">
    <property type="entry name" value="DNase I-like"/>
    <property type="match status" value="1"/>
</dbReference>
<name>X6M440_RETFI</name>
<evidence type="ECO:0000259" key="1">
    <source>
        <dbReference type="Pfam" id="PF14529"/>
    </source>
</evidence>
<dbReference type="EMBL" id="ASPP01024782">
    <property type="protein sequence ID" value="ETO08699.1"/>
    <property type="molecule type" value="Genomic_DNA"/>
</dbReference>
<dbReference type="Gene3D" id="3.60.10.10">
    <property type="entry name" value="Endonuclease/exonuclease/phosphatase"/>
    <property type="match status" value="1"/>
</dbReference>
<feature type="domain" description="Endonuclease/exonuclease/phosphatase" evidence="1">
    <location>
        <begin position="181"/>
        <end position="275"/>
    </location>
</feature>
<organism evidence="2 3">
    <name type="scientific">Reticulomyxa filosa</name>
    <dbReference type="NCBI Taxonomy" id="46433"/>
    <lineage>
        <taxon>Eukaryota</taxon>
        <taxon>Sar</taxon>
        <taxon>Rhizaria</taxon>
        <taxon>Retaria</taxon>
        <taxon>Foraminifera</taxon>
        <taxon>Monothalamids</taxon>
        <taxon>Reticulomyxidae</taxon>
        <taxon>Reticulomyxa</taxon>
    </lineage>
</organism>
<dbReference type="Pfam" id="PF14529">
    <property type="entry name" value="Exo_endo_phos_2"/>
    <property type="match status" value="1"/>
</dbReference>
<dbReference type="AlphaFoldDB" id="X6M440"/>
<reference evidence="2 3" key="1">
    <citation type="journal article" date="2013" name="Curr. Biol.">
        <title>The Genome of the Foraminiferan Reticulomyxa filosa.</title>
        <authorList>
            <person name="Glockner G."/>
            <person name="Hulsmann N."/>
            <person name="Schleicher M."/>
            <person name="Noegel A.A."/>
            <person name="Eichinger L."/>
            <person name="Gallinger C."/>
            <person name="Pawlowski J."/>
            <person name="Sierra R."/>
            <person name="Euteneuer U."/>
            <person name="Pillet L."/>
            <person name="Moustafa A."/>
            <person name="Platzer M."/>
            <person name="Groth M."/>
            <person name="Szafranski K."/>
            <person name="Schliwa M."/>
        </authorList>
    </citation>
    <scope>NUCLEOTIDE SEQUENCE [LARGE SCALE GENOMIC DNA]</scope>
</reference>
<evidence type="ECO:0000313" key="3">
    <source>
        <dbReference type="Proteomes" id="UP000023152"/>
    </source>
</evidence>
<gene>
    <name evidence="2" type="ORF">RFI_28687</name>
</gene>
<keyword evidence="3" id="KW-1185">Reference proteome</keyword>
<dbReference type="GO" id="GO:0003824">
    <property type="term" value="F:catalytic activity"/>
    <property type="evidence" value="ECO:0007669"/>
    <property type="project" value="InterPro"/>
</dbReference>
<protein>
    <recommendedName>
        <fullName evidence="1">Endonuclease/exonuclease/phosphatase domain-containing protein</fullName>
    </recommendedName>
</protein>
<proteinExistence type="predicted"/>
<dbReference type="InterPro" id="IPR005135">
    <property type="entry name" value="Endo/exonuclease/phosphatase"/>
</dbReference>